<feature type="domain" description="Sushi" evidence="25">
    <location>
        <begin position="642"/>
        <end position="701"/>
    </location>
</feature>
<dbReference type="InterPro" id="IPR048831">
    <property type="entry name" value="C8A_B_C6_EGF-like"/>
</dbReference>
<dbReference type="Pfam" id="PF00057">
    <property type="entry name" value="Ldl_recept_a"/>
    <property type="match status" value="1"/>
</dbReference>
<dbReference type="Pfam" id="PF21195">
    <property type="entry name" value="EGF_C8A_B_C6"/>
    <property type="match status" value="1"/>
</dbReference>
<sequence>MASSRGLLVLLLLLGWTSAGLACFCDRYPWASWSSCSRTCNHGTQYRSRNINYGEDYYWKNSCNQLCEKVDRRACNEHSCPINCLLTEFGTWSDCSPCALKQLRTRSVQRPSQFGGSACSVQLTEERPCYPSTECKLAPVDCREDFKCDNGRCINSTLTCNRQNDCGDNSDEKDCGALTVVCPAEKRVAPGADVVGNGFDALAEVQRAAVLDNMFMGGSCIIKRPPNITLYHRIPHNFESFEIKVGQLEDFSNAPEKLHTESVIQRSSGSSTDKQPSENSFSFPIFFFSGTSMSDSSSNKEAFEASKTTDSKLYRVHQVLPISTFKVRDPGDLVLSLPFLQFLHALPLDYSYALYRDIFQRFGTHYYSSGKLGGHYDLFYQYSREELNTSGETEEHIKSCLGRESRWSIILYTQHSSVTRCSDDRMTEKYQGSYIKAAEKSFSMTKGGRPREAAALVWDREGPAPDSRVFKNWAKSVLDNPDVVDYKVLPIIDLIRGIPCAATKRRHLRKALLQYMDEFDTCKCSPCPNNGRAVLSGTECKCVCQTGTYGTNCEKRAPDITSELVDGYWSCWGPWSRCGATMKRHRTRRCDNPAPLRGGQPCRGPGKQEDLCHISIFEKQVTCDNDDDFTIGWKDTLPPGVEGCLRPQRPTNSFLRKAKQYYDFGEDEEFQCFTGFELEGFQFINCLPDGTWQQPTGRCIRKLCLPPEIPEGMTLFPTKEQYRVGESVGLNCDESSLRPMPSGFYKCSDRLIWEPPLPADLRCSDEEPFVPESRCGPGEKLQDSKCVCIQRKSCLSQPETLCILNIDLGVTVAMSLCSFHAGRCHSDPLFFVSEGSCDEVDAAKLEWANFRANMSSKSSAQEPCNLDTCYEWETCSALKKCECKATRDCPRDEANMFCVKVLTQTQRTRSMALCSMATLKCVNYQFEILNEGVCVSR</sequence>
<evidence type="ECO:0000256" key="19">
    <source>
        <dbReference type="ARBA" id="ARBA00023162"/>
    </source>
</evidence>
<evidence type="ECO:0000256" key="20">
    <source>
        <dbReference type="ARBA" id="ARBA00023180"/>
    </source>
</evidence>
<dbReference type="PROSITE" id="PS51412">
    <property type="entry name" value="MACPF_2"/>
    <property type="match status" value="1"/>
</dbReference>
<evidence type="ECO:0000313" key="27">
    <source>
        <dbReference type="EMBL" id="KAK5878553.1"/>
    </source>
</evidence>
<dbReference type="SUPFAM" id="SSF82895">
    <property type="entry name" value="TSP-1 type 1 repeat"/>
    <property type="match status" value="3"/>
</dbReference>
<keyword evidence="12" id="KW-0677">Repeat</keyword>
<evidence type="ECO:0000256" key="17">
    <source>
        <dbReference type="ARBA" id="ARBA00023136"/>
    </source>
</evidence>
<evidence type="ECO:0000256" key="13">
    <source>
        <dbReference type="ARBA" id="ARBA00022852"/>
    </source>
</evidence>
<dbReference type="GO" id="GO:0006958">
    <property type="term" value="P:complement activation, classical pathway"/>
    <property type="evidence" value="ECO:0007669"/>
    <property type="project" value="UniProtKB-KW"/>
</dbReference>
<keyword evidence="5" id="KW-0964">Secreted</keyword>
<evidence type="ECO:0000256" key="4">
    <source>
        <dbReference type="ARBA" id="ARBA00022452"/>
    </source>
</evidence>
<dbReference type="InterPro" id="IPR000742">
    <property type="entry name" value="EGF"/>
</dbReference>
<dbReference type="SMART" id="SM00192">
    <property type="entry name" value="LDLa"/>
    <property type="match status" value="1"/>
</dbReference>
<dbReference type="GO" id="GO:0031640">
    <property type="term" value="P:killing of cells of another organism"/>
    <property type="evidence" value="ECO:0007669"/>
    <property type="project" value="UniProtKB-KW"/>
</dbReference>
<dbReference type="Pfam" id="PF21288">
    <property type="entry name" value="Kazal_C6"/>
    <property type="match status" value="1"/>
</dbReference>
<evidence type="ECO:0000256" key="23">
    <source>
        <dbReference type="PROSITE-ProRule" id="PRU00302"/>
    </source>
</evidence>
<gene>
    <name evidence="27" type="ORF">CesoFtcFv8_023951</name>
</gene>
<dbReference type="GO" id="GO:0005579">
    <property type="term" value="C:membrane attack complex"/>
    <property type="evidence" value="ECO:0007669"/>
    <property type="project" value="UniProtKB-KW"/>
</dbReference>
<dbReference type="SMART" id="SM00209">
    <property type="entry name" value="TSP1"/>
    <property type="match status" value="3"/>
</dbReference>
<dbReference type="PROSITE" id="PS01209">
    <property type="entry name" value="LDLRA_1"/>
    <property type="match status" value="1"/>
</dbReference>
<feature type="chain" id="PRO_5042994845" description="Complement component C6" evidence="24">
    <location>
        <begin position="23"/>
        <end position="937"/>
    </location>
</feature>
<evidence type="ECO:0000259" key="26">
    <source>
        <dbReference type="PROSITE" id="PS51412"/>
    </source>
</evidence>
<evidence type="ECO:0000256" key="6">
    <source>
        <dbReference type="ARBA" id="ARBA00022536"/>
    </source>
</evidence>
<dbReference type="InterPro" id="IPR036383">
    <property type="entry name" value="TSP1_rpt_sf"/>
</dbReference>
<dbReference type="InterPro" id="IPR048828">
    <property type="entry name" value="C6_KAZAL"/>
</dbReference>
<proteinExistence type="inferred from homology"/>
<comment type="caution">
    <text evidence="23">Lacks conserved residue(s) required for the propagation of feature annotation.</text>
</comment>
<keyword evidence="15" id="KW-0180">Complement pathway</keyword>
<dbReference type="PROSITE" id="PS00022">
    <property type="entry name" value="EGF_1"/>
    <property type="match status" value="1"/>
</dbReference>
<dbReference type="PROSITE" id="PS50923">
    <property type="entry name" value="SUSHI"/>
    <property type="match status" value="2"/>
</dbReference>
<evidence type="ECO:0000256" key="7">
    <source>
        <dbReference type="ARBA" id="ARBA00022537"/>
    </source>
</evidence>
<comment type="caution">
    <text evidence="27">The sequence shown here is derived from an EMBL/GenBank/DDBJ whole genome shotgun (WGS) entry which is preliminary data.</text>
</comment>
<keyword evidence="28" id="KW-1185">Reference proteome</keyword>
<keyword evidence="18 23" id="KW-1015">Disulfide bond</keyword>
<dbReference type="Pfam" id="PF00084">
    <property type="entry name" value="Sushi"/>
    <property type="match status" value="1"/>
</dbReference>
<keyword evidence="19" id="KW-0179">Complement alternate pathway</keyword>
<evidence type="ECO:0000256" key="14">
    <source>
        <dbReference type="ARBA" id="ARBA00022859"/>
    </source>
</evidence>
<dbReference type="Gene3D" id="2.20.100.10">
    <property type="entry name" value="Thrombospondin type-1 (TSP1) repeat"/>
    <property type="match status" value="3"/>
</dbReference>
<keyword evidence="20" id="KW-0325">Glycoprotein</keyword>
<dbReference type="SMART" id="SM00057">
    <property type="entry name" value="FIMAC"/>
    <property type="match status" value="2"/>
</dbReference>
<dbReference type="GO" id="GO:0005576">
    <property type="term" value="C:extracellular region"/>
    <property type="evidence" value="ECO:0007669"/>
    <property type="project" value="UniProtKB-SubCell"/>
</dbReference>
<comment type="subcellular location">
    <subcellularLocation>
        <location evidence="2">Secreted</location>
    </subcellularLocation>
    <subcellularLocation>
        <location evidence="1">Target cell membrane</location>
        <topology evidence="1">Multi-pass membrane protein</topology>
    </subcellularLocation>
</comment>
<evidence type="ECO:0000256" key="11">
    <source>
        <dbReference type="ARBA" id="ARBA00022729"/>
    </source>
</evidence>
<keyword evidence="6" id="KW-0245">EGF-like domain</keyword>
<dbReference type="InterPro" id="IPR020864">
    <property type="entry name" value="MACPF"/>
</dbReference>
<keyword evidence="13" id="KW-0204">Cytolysis</keyword>
<keyword evidence="10" id="KW-0812">Transmembrane</keyword>
<dbReference type="PRINTS" id="PR00764">
    <property type="entry name" value="COMPLEMENTC9"/>
</dbReference>
<evidence type="ECO:0000256" key="5">
    <source>
        <dbReference type="ARBA" id="ARBA00022525"/>
    </source>
</evidence>
<feature type="disulfide bond" evidence="22">
    <location>
        <begin position="160"/>
        <end position="175"/>
    </location>
</feature>
<feature type="signal peptide" evidence="24">
    <location>
        <begin position="1"/>
        <end position="22"/>
    </location>
</feature>
<keyword evidence="17" id="KW-0472">Membrane</keyword>
<dbReference type="CDD" id="cd00033">
    <property type="entry name" value="CCP"/>
    <property type="match status" value="1"/>
</dbReference>
<dbReference type="Gene3D" id="2.10.70.10">
    <property type="entry name" value="Complement Module, domain 1"/>
    <property type="match status" value="2"/>
</dbReference>
<evidence type="ECO:0000256" key="8">
    <source>
        <dbReference type="ARBA" id="ARBA00022588"/>
    </source>
</evidence>
<dbReference type="Pfam" id="PF00090">
    <property type="entry name" value="TSP_1"/>
    <property type="match status" value="3"/>
</dbReference>
<dbReference type="Gene3D" id="4.10.400.10">
    <property type="entry name" value="Low-density Lipoprotein Receptor"/>
    <property type="match status" value="1"/>
</dbReference>
<comment type="similarity">
    <text evidence="3">Belongs to the complement C6/C7/C8/C9 family.</text>
</comment>
<dbReference type="InterPro" id="IPR003884">
    <property type="entry name" value="FacI_MAC"/>
</dbReference>
<keyword evidence="14" id="KW-0391">Immunity</keyword>
<protein>
    <recommendedName>
        <fullName evidence="29">Complement component C6</fullName>
    </recommendedName>
</protein>
<dbReference type="InterPro" id="IPR036055">
    <property type="entry name" value="LDL_receptor-like_sf"/>
</dbReference>
<dbReference type="Gene3D" id="3.30.60.30">
    <property type="match status" value="2"/>
</dbReference>
<keyword evidence="16" id="KW-0473">Membrane attack complex</keyword>
<dbReference type="InterPro" id="IPR035976">
    <property type="entry name" value="Sushi/SCR/CCP_sf"/>
</dbReference>
<evidence type="ECO:0000256" key="1">
    <source>
        <dbReference type="ARBA" id="ARBA00004276"/>
    </source>
</evidence>
<dbReference type="SMART" id="SM00032">
    <property type="entry name" value="CCP"/>
    <property type="match status" value="2"/>
</dbReference>
<dbReference type="SUPFAM" id="SSF57424">
    <property type="entry name" value="LDL receptor-like module"/>
    <property type="match status" value="1"/>
</dbReference>
<dbReference type="GO" id="GO:0006957">
    <property type="term" value="P:complement activation, alternative pathway"/>
    <property type="evidence" value="ECO:0007669"/>
    <property type="project" value="UniProtKB-KW"/>
</dbReference>
<dbReference type="PROSITE" id="PS51257">
    <property type="entry name" value="PROKAR_LIPOPROTEIN"/>
    <property type="match status" value="1"/>
</dbReference>
<dbReference type="SMART" id="SM00457">
    <property type="entry name" value="MACPF"/>
    <property type="match status" value="1"/>
</dbReference>
<dbReference type="PANTHER" id="PTHR45742">
    <property type="entry name" value="COMPLEMENT COMPONENT C6"/>
    <property type="match status" value="1"/>
</dbReference>
<dbReference type="SUPFAM" id="SSF57535">
    <property type="entry name" value="Complement control module/SCR domain"/>
    <property type="match status" value="2"/>
</dbReference>
<evidence type="ECO:0000256" key="21">
    <source>
        <dbReference type="ARBA" id="ARBA00023298"/>
    </source>
</evidence>
<dbReference type="InterPro" id="IPR000884">
    <property type="entry name" value="TSP1_rpt"/>
</dbReference>
<dbReference type="EMBL" id="JAULUE010002065">
    <property type="protein sequence ID" value="KAK5878553.1"/>
    <property type="molecule type" value="Genomic_DNA"/>
</dbReference>
<dbReference type="Pfam" id="PF01823">
    <property type="entry name" value="MACPF"/>
    <property type="match status" value="1"/>
</dbReference>
<feature type="domain" description="MACPF" evidence="26">
    <location>
        <begin position="178"/>
        <end position="523"/>
    </location>
</feature>
<keyword evidence="8" id="KW-0399">Innate immunity</keyword>
<evidence type="ECO:0000256" key="9">
    <source>
        <dbReference type="ARBA" id="ARBA00022659"/>
    </source>
</evidence>
<evidence type="ECO:0000256" key="2">
    <source>
        <dbReference type="ARBA" id="ARBA00004613"/>
    </source>
</evidence>
<dbReference type="Proteomes" id="UP001335648">
    <property type="component" value="Unassembled WGS sequence"/>
</dbReference>
<dbReference type="InterPro" id="IPR001862">
    <property type="entry name" value="MAC_perforin"/>
</dbReference>
<evidence type="ECO:0000256" key="12">
    <source>
        <dbReference type="ARBA" id="ARBA00022737"/>
    </source>
</evidence>
<evidence type="ECO:0000256" key="24">
    <source>
        <dbReference type="SAM" id="SignalP"/>
    </source>
</evidence>
<dbReference type="PROSITE" id="PS50068">
    <property type="entry name" value="LDLRA_2"/>
    <property type="match status" value="1"/>
</dbReference>
<evidence type="ECO:0000256" key="10">
    <source>
        <dbReference type="ARBA" id="ARBA00022692"/>
    </source>
</evidence>
<dbReference type="PROSITE" id="PS50092">
    <property type="entry name" value="TSP1"/>
    <property type="match status" value="3"/>
</dbReference>
<dbReference type="AlphaFoldDB" id="A0AAN8B5G7"/>
<dbReference type="PROSITE" id="PS00279">
    <property type="entry name" value="MACPF_1"/>
    <property type="match status" value="1"/>
</dbReference>
<evidence type="ECO:0000259" key="25">
    <source>
        <dbReference type="PROSITE" id="PS50923"/>
    </source>
</evidence>
<evidence type="ECO:0000256" key="16">
    <source>
        <dbReference type="ARBA" id="ARBA00023058"/>
    </source>
</evidence>
<evidence type="ECO:0000256" key="18">
    <source>
        <dbReference type="ARBA" id="ARBA00023157"/>
    </source>
</evidence>
<dbReference type="GO" id="GO:0044218">
    <property type="term" value="C:other organism cell membrane"/>
    <property type="evidence" value="ECO:0007669"/>
    <property type="project" value="UniProtKB-KW"/>
</dbReference>
<dbReference type="CDD" id="cd00112">
    <property type="entry name" value="LDLa"/>
    <property type="match status" value="1"/>
</dbReference>
<keyword evidence="11 24" id="KW-0732">Signal</keyword>
<feature type="disulfide bond" evidence="22">
    <location>
        <begin position="148"/>
        <end position="166"/>
    </location>
</feature>
<feature type="disulfide bond" evidence="23">
    <location>
        <begin position="704"/>
        <end position="747"/>
    </location>
</feature>
<feature type="disulfide bond" evidence="23">
    <location>
        <begin position="672"/>
        <end position="699"/>
    </location>
</feature>
<evidence type="ECO:0000256" key="15">
    <source>
        <dbReference type="ARBA" id="ARBA00022875"/>
    </source>
</evidence>
<keyword evidence="9 23" id="KW-0768">Sushi</keyword>
<evidence type="ECO:0000313" key="28">
    <source>
        <dbReference type="Proteomes" id="UP001335648"/>
    </source>
</evidence>
<accession>A0AAN8B5G7</accession>
<dbReference type="InterPro" id="IPR020863">
    <property type="entry name" value="MACPF_CS"/>
</dbReference>
<keyword evidence="4" id="KW-1134">Transmembrane beta strand</keyword>
<evidence type="ECO:0008006" key="29">
    <source>
        <dbReference type="Google" id="ProtNLM"/>
    </source>
</evidence>
<keyword evidence="21" id="KW-1053">Target membrane</keyword>
<evidence type="ECO:0000256" key="22">
    <source>
        <dbReference type="PROSITE-ProRule" id="PRU00124"/>
    </source>
</evidence>
<name>A0AAN8B5G7_9TELE</name>
<dbReference type="PANTHER" id="PTHR45742:SF4">
    <property type="entry name" value="COMPLEMENT COMPONENT C6"/>
    <property type="match status" value="1"/>
</dbReference>
<reference evidence="27 28" key="1">
    <citation type="journal article" date="2023" name="Mol. Biol. Evol.">
        <title>Genomics of Secondarily Temperate Adaptation in the Only Non-Antarctic Icefish.</title>
        <authorList>
            <person name="Rivera-Colon A.G."/>
            <person name="Rayamajhi N."/>
            <person name="Minhas B.F."/>
            <person name="Madrigal G."/>
            <person name="Bilyk K.T."/>
            <person name="Yoon V."/>
            <person name="Hune M."/>
            <person name="Gregory S."/>
            <person name="Cheng C.H.C."/>
            <person name="Catchen J.M."/>
        </authorList>
    </citation>
    <scope>NUCLEOTIDE SEQUENCE [LARGE SCALE GENOMIC DNA]</scope>
    <source>
        <strain evidence="27">JC2023a</strain>
    </source>
</reference>
<organism evidence="27 28">
    <name type="scientific">Champsocephalus esox</name>
    <name type="common">pike icefish</name>
    <dbReference type="NCBI Taxonomy" id="159716"/>
    <lineage>
        <taxon>Eukaryota</taxon>
        <taxon>Metazoa</taxon>
        <taxon>Chordata</taxon>
        <taxon>Craniata</taxon>
        <taxon>Vertebrata</taxon>
        <taxon>Euteleostomi</taxon>
        <taxon>Actinopterygii</taxon>
        <taxon>Neopterygii</taxon>
        <taxon>Teleostei</taxon>
        <taxon>Neoteleostei</taxon>
        <taxon>Acanthomorphata</taxon>
        <taxon>Eupercaria</taxon>
        <taxon>Perciformes</taxon>
        <taxon>Notothenioidei</taxon>
        <taxon>Channichthyidae</taxon>
        <taxon>Champsocephalus</taxon>
    </lineage>
</organism>
<dbReference type="InterPro" id="IPR002172">
    <property type="entry name" value="LDrepeatLR_classA_rpt"/>
</dbReference>
<feature type="domain" description="Sushi" evidence="25">
    <location>
        <begin position="702"/>
        <end position="765"/>
    </location>
</feature>
<evidence type="ECO:0000256" key="3">
    <source>
        <dbReference type="ARBA" id="ARBA00009214"/>
    </source>
</evidence>
<dbReference type="InterPro" id="IPR023415">
    <property type="entry name" value="LDLR_class-A_CS"/>
</dbReference>
<dbReference type="InterPro" id="IPR000436">
    <property type="entry name" value="Sushi_SCR_CCP_dom"/>
</dbReference>
<keyword evidence="7" id="KW-1052">Target cell membrane</keyword>